<dbReference type="GO" id="GO:0003899">
    <property type="term" value="F:DNA-directed RNA polymerase activity"/>
    <property type="evidence" value="ECO:0007669"/>
    <property type="project" value="InterPro"/>
</dbReference>
<dbReference type="EMBL" id="MDER01000089">
    <property type="protein sequence ID" value="ODP26188.1"/>
    <property type="molecule type" value="Genomic_DNA"/>
</dbReference>
<dbReference type="GO" id="GO:0006260">
    <property type="term" value="P:DNA replication"/>
    <property type="evidence" value="ECO:0007669"/>
    <property type="project" value="InterPro"/>
</dbReference>
<comment type="caution">
    <text evidence="2">The sequence shown here is derived from an EMBL/GenBank/DDBJ whole genome shotgun (WGS) entry which is preliminary data.</text>
</comment>
<dbReference type="GO" id="GO:0008270">
    <property type="term" value="F:zinc ion binding"/>
    <property type="evidence" value="ECO:0007669"/>
    <property type="project" value="InterPro"/>
</dbReference>
<dbReference type="InterPro" id="IPR002694">
    <property type="entry name" value="Znf_CHC2"/>
</dbReference>
<dbReference type="InterPro" id="IPR036977">
    <property type="entry name" value="DNA_primase_Znf_CHC2"/>
</dbReference>
<dbReference type="Pfam" id="PF01807">
    <property type="entry name" value="Zn_ribbon_DnaG"/>
    <property type="match status" value="1"/>
</dbReference>
<gene>
    <name evidence="2" type="ORF">PTI45_04466</name>
</gene>
<organism evidence="2 3">
    <name type="scientific">Paenibacillus nuruki</name>
    <dbReference type="NCBI Taxonomy" id="1886670"/>
    <lineage>
        <taxon>Bacteria</taxon>
        <taxon>Bacillati</taxon>
        <taxon>Bacillota</taxon>
        <taxon>Bacilli</taxon>
        <taxon>Bacillales</taxon>
        <taxon>Paenibacillaceae</taxon>
        <taxon>Paenibacillus</taxon>
    </lineage>
</organism>
<feature type="domain" description="Zinc finger CHC2-type" evidence="1">
    <location>
        <begin position="13"/>
        <end position="115"/>
    </location>
</feature>
<reference evidence="2 3" key="1">
    <citation type="submission" date="2016-08" db="EMBL/GenBank/DDBJ databases">
        <title>Genome sequencing of Paenibacillus sp. TI45-13ar, isolated from Korean traditional nuruk.</title>
        <authorList>
            <person name="Kim S.-J."/>
        </authorList>
    </citation>
    <scope>NUCLEOTIDE SEQUENCE [LARGE SCALE GENOMIC DNA]</scope>
    <source>
        <strain evidence="2 3">TI45-13ar</strain>
    </source>
</reference>
<accession>A0A1E3KXB1</accession>
<evidence type="ECO:0000259" key="1">
    <source>
        <dbReference type="Pfam" id="PF01807"/>
    </source>
</evidence>
<dbReference type="SUPFAM" id="SSF57783">
    <property type="entry name" value="Zinc beta-ribbon"/>
    <property type="match status" value="1"/>
</dbReference>
<name>A0A1E3KXB1_9BACL</name>
<sequence length="454" mass="50941">MNDTANFISKETINMLSNISLDDVAERLGHTLRRSGNNYALFCPNPNHGFEKKPDTMISLSKGLFKCFGGGGCGCRGNNAISFYSWHTYGSAEKEYFKDSVIGLAEIYGIPVKFENGKVIKNDSVQIVPKQRAVMDEVPAQPDEICNKVYRRYLSLCPLLEDHVKEWRERRKYSDSEIQAFGLRSVPTSVEQANQIVRTLLEEGYNLDRIPGFSKALKVNGDPANEDDWYWIIGMQGKYYLPVRNELGLIVRLRVATGRTDGKAKYVWFSSDPTSPDEIKNSTVYSRDRLRIGGAPSGAVINVTVPSKLLKLWKPGDELSHYFDTSVAIVTEGEHKSTITANYTNQLVFGLPGAGNYQDLIPLAKRMQIKKLVIAIDTDAFVDKTKKQGKNVIVFQHLQNMVTLCIKEDIEVVLWCWNPEDGKGLDDSLLNGVLPIEIDILTNDRKVVSLPYTG</sequence>
<dbReference type="RefSeq" id="WP_069329776.1">
    <property type="nucleotide sequence ID" value="NZ_MDER01000089.1"/>
</dbReference>
<dbReference type="STRING" id="1886670.PTI45_04466"/>
<proteinExistence type="predicted"/>
<protein>
    <recommendedName>
        <fullName evidence="1">Zinc finger CHC2-type domain-containing protein</fullName>
    </recommendedName>
</protein>
<dbReference type="Gene3D" id="3.90.580.10">
    <property type="entry name" value="Zinc finger, CHC2-type domain"/>
    <property type="match status" value="1"/>
</dbReference>
<dbReference type="GO" id="GO:0003677">
    <property type="term" value="F:DNA binding"/>
    <property type="evidence" value="ECO:0007669"/>
    <property type="project" value="InterPro"/>
</dbReference>
<dbReference type="Proteomes" id="UP000094578">
    <property type="component" value="Unassembled WGS sequence"/>
</dbReference>
<evidence type="ECO:0000313" key="2">
    <source>
        <dbReference type="EMBL" id="ODP26188.1"/>
    </source>
</evidence>
<dbReference type="AlphaFoldDB" id="A0A1E3KXB1"/>
<evidence type="ECO:0000313" key="3">
    <source>
        <dbReference type="Proteomes" id="UP000094578"/>
    </source>
</evidence>
<keyword evidence="3" id="KW-1185">Reference proteome</keyword>